<name>A0ABP9UKD4_9BACT</name>
<evidence type="ECO:0008006" key="4">
    <source>
        <dbReference type="Google" id="ProtNLM"/>
    </source>
</evidence>
<dbReference type="Pfam" id="PF06074">
    <property type="entry name" value="Portal_Mu"/>
    <property type="match status" value="1"/>
</dbReference>
<keyword evidence="3" id="KW-1185">Reference proteome</keyword>
<dbReference type="InterPro" id="IPR009279">
    <property type="entry name" value="Portal_Mu"/>
</dbReference>
<feature type="compositionally biased region" description="Basic and acidic residues" evidence="1">
    <location>
        <begin position="418"/>
        <end position="430"/>
    </location>
</feature>
<evidence type="ECO:0000313" key="3">
    <source>
        <dbReference type="Proteomes" id="UP001476282"/>
    </source>
</evidence>
<evidence type="ECO:0000313" key="2">
    <source>
        <dbReference type="EMBL" id="GAA5482063.1"/>
    </source>
</evidence>
<feature type="compositionally biased region" description="Acidic residues" evidence="1">
    <location>
        <begin position="431"/>
        <end position="442"/>
    </location>
</feature>
<proteinExistence type="predicted"/>
<evidence type="ECO:0000256" key="1">
    <source>
        <dbReference type="SAM" id="MobiDB-lite"/>
    </source>
</evidence>
<protein>
    <recommendedName>
        <fullName evidence="4">DUF935 family protein</fullName>
    </recommendedName>
</protein>
<gene>
    <name evidence="2" type="ORF">Hsar01_01278</name>
</gene>
<dbReference type="RefSeq" id="WP_353566210.1">
    <property type="nucleotide sequence ID" value="NZ_BAABRI010000006.1"/>
</dbReference>
<dbReference type="Proteomes" id="UP001476282">
    <property type="component" value="Unassembled WGS sequence"/>
</dbReference>
<feature type="region of interest" description="Disordered" evidence="1">
    <location>
        <begin position="407"/>
        <end position="445"/>
    </location>
</feature>
<dbReference type="EMBL" id="BAABRI010000006">
    <property type="protein sequence ID" value="GAA5482063.1"/>
    <property type="molecule type" value="Genomic_DNA"/>
</dbReference>
<reference evidence="2 3" key="1">
    <citation type="submission" date="2024-02" db="EMBL/GenBank/DDBJ databases">
        <title>Haloferula sargassicola NBRC 104335.</title>
        <authorList>
            <person name="Ichikawa N."/>
            <person name="Katano-Makiyama Y."/>
            <person name="Hidaka K."/>
        </authorList>
    </citation>
    <scope>NUCLEOTIDE SEQUENCE [LARGE SCALE GENOMIC DNA]</scope>
    <source>
        <strain evidence="2 3">NBRC 104335</strain>
    </source>
</reference>
<sequence length="538" mass="59517">MTTIKSPGILGPDGRPVSSERVKLEKQTRFNPLVNWQPDVLTRQLAAFARGEIKDLAWVMQWLEDHDDIISTVAPKAKAAVSREGFDVVIRPEIDPEAKQQAEDQRGVLQAFYDSIEVGHAVDGDMQGGFRLLANQVMDGYGKGWSTHHAVWRPTPAGLRAELQFVPLWFWEATEGRLRFLPHHSALRGIDRNDLGGPTAWLVSRGRGVMLACAIASMFKRIPLQDWLTYCDRHGMPAFLGKTTAARGTQPWNDLFTAVTSIGSEFGAVVNQGDAIEVLDLTTKGDLPYEKLIDRMDRACVMLWRGGDLSTISRRDGVGANPQQEETDDLDADNASWVAETIDRQLSRTVLDWHFGPEAPQLAELRLRTKTRDNVEQDLKVLEAFQRIGVRISKSWALGKFGLQEADEDEEELGSAERGTRNADPKKAGPTDEEPDDQEEEATANNERMQAVLGEVLGVPGEMLEPISDAIARLEADDERTDADWLAFLEEAVEEMPEFFADVDASALATAFERGMAVEVVKGVRAAVGKAETGKAES</sequence>
<accession>A0ABP9UKD4</accession>
<organism evidence="2 3">
    <name type="scientific">Haloferula sargassicola</name>
    <dbReference type="NCBI Taxonomy" id="490096"/>
    <lineage>
        <taxon>Bacteria</taxon>
        <taxon>Pseudomonadati</taxon>
        <taxon>Verrucomicrobiota</taxon>
        <taxon>Verrucomicrobiia</taxon>
        <taxon>Verrucomicrobiales</taxon>
        <taxon>Verrucomicrobiaceae</taxon>
        <taxon>Haloferula</taxon>
    </lineage>
</organism>
<comment type="caution">
    <text evidence="2">The sequence shown here is derived from an EMBL/GenBank/DDBJ whole genome shotgun (WGS) entry which is preliminary data.</text>
</comment>